<gene>
    <name evidence="4" type="ORF">OSTLU_89136</name>
</gene>
<name>A4S7G0_OSTLU</name>
<dbReference type="STRING" id="436017.A4S7G0"/>
<dbReference type="GO" id="GO:0000407">
    <property type="term" value="C:phagophore assembly site"/>
    <property type="evidence" value="ECO:0007669"/>
    <property type="project" value="TreeGrafter"/>
</dbReference>
<dbReference type="PANTHER" id="PTHR13292">
    <property type="entry name" value="AUTOPHAGY-RELATED PROTEIN 101"/>
    <property type="match status" value="1"/>
</dbReference>
<dbReference type="EMBL" id="CP000594">
    <property type="protein sequence ID" value="ABO99741.1"/>
    <property type="molecule type" value="Genomic_DNA"/>
</dbReference>
<evidence type="ECO:0000256" key="2">
    <source>
        <dbReference type="ARBA" id="ARBA00018874"/>
    </source>
</evidence>
<dbReference type="Proteomes" id="UP000001568">
    <property type="component" value="Chromosome 14"/>
</dbReference>
<organism evidence="4 5">
    <name type="scientific">Ostreococcus lucimarinus (strain CCE9901)</name>
    <dbReference type="NCBI Taxonomy" id="436017"/>
    <lineage>
        <taxon>Eukaryota</taxon>
        <taxon>Viridiplantae</taxon>
        <taxon>Chlorophyta</taxon>
        <taxon>Mamiellophyceae</taxon>
        <taxon>Mamiellales</taxon>
        <taxon>Bathycoccaceae</taxon>
        <taxon>Ostreococcus</taxon>
    </lineage>
</organism>
<comment type="similarity">
    <text evidence="1">Belongs to the ATG101 family.</text>
</comment>
<dbReference type="GO" id="GO:0019901">
    <property type="term" value="F:protein kinase binding"/>
    <property type="evidence" value="ECO:0007669"/>
    <property type="project" value="TreeGrafter"/>
</dbReference>
<dbReference type="HOGENOM" id="CLU_069661_1_0_1"/>
<sequence length="221" mass="24495">MRAREVFALPPLRCELSQVRDVLSALLHTIVFARALGCCAPRDARCERVDVHYVACGDGAVDGKIEEKINALVRWALKTGGGEADVAVSFYERERDKPRRGGALREALSGGRTRREEARAANGYWEQWRIGLEIFRGEELDETERARAREALRDQVVGTQRHVLGLVNEMKAHVPPVTTSDVVSFPFEISVPLARDDSPGSFGRDMLKRLASLGATPPSMI</sequence>
<proteinExistence type="inferred from homology"/>
<evidence type="ECO:0000313" key="5">
    <source>
        <dbReference type="Proteomes" id="UP000001568"/>
    </source>
</evidence>
<dbReference type="eggNOG" id="KOG4493">
    <property type="taxonomic scope" value="Eukaryota"/>
</dbReference>
<dbReference type="RefSeq" id="XP_001421448.1">
    <property type="nucleotide sequence ID" value="XM_001421411.1"/>
</dbReference>
<evidence type="ECO:0000256" key="3">
    <source>
        <dbReference type="ARBA" id="ARBA00023006"/>
    </source>
</evidence>
<dbReference type="AlphaFoldDB" id="A4S7G0"/>
<keyword evidence="5" id="KW-1185">Reference proteome</keyword>
<dbReference type="Gramene" id="ABO99741">
    <property type="protein sequence ID" value="ABO99741"/>
    <property type="gene ID" value="OSTLU_89136"/>
</dbReference>
<dbReference type="GO" id="GO:1990316">
    <property type="term" value="C:Atg1/ULK1 kinase complex"/>
    <property type="evidence" value="ECO:0007669"/>
    <property type="project" value="TreeGrafter"/>
</dbReference>
<dbReference type="GO" id="GO:0000045">
    <property type="term" value="P:autophagosome assembly"/>
    <property type="evidence" value="ECO:0007669"/>
    <property type="project" value="TreeGrafter"/>
</dbReference>
<dbReference type="GeneID" id="5005313"/>
<evidence type="ECO:0000256" key="1">
    <source>
        <dbReference type="ARBA" id="ARBA00007130"/>
    </source>
</evidence>
<reference evidence="4 5" key="1">
    <citation type="journal article" date="2007" name="Proc. Natl. Acad. Sci. U.S.A.">
        <title>The tiny eukaryote Ostreococcus provides genomic insights into the paradox of plankton speciation.</title>
        <authorList>
            <person name="Palenik B."/>
            <person name="Grimwood J."/>
            <person name="Aerts A."/>
            <person name="Rouze P."/>
            <person name="Salamov A."/>
            <person name="Putnam N."/>
            <person name="Dupont C."/>
            <person name="Jorgensen R."/>
            <person name="Derelle E."/>
            <person name="Rombauts S."/>
            <person name="Zhou K."/>
            <person name="Otillar R."/>
            <person name="Merchant S.S."/>
            <person name="Podell S."/>
            <person name="Gaasterland T."/>
            <person name="Napoli C."/>
            <person name="Gendler K."/>
            <person name="Manuell A."/>
            <person name="Tai V."/>
            <person name="Vallon O."/>
            <person name="Piganeau G."/>
            <person name="Jancek S."/>
            <person name="Heijde M."/>
            <person name="Jabbari K."/>
            <person name="Bowler C."/>
            <person name="Lohr M."/>
            <person name="Robbens S."/>
            <person name="Werner G."/>
            <person name="Dubchak I."/>
            <person name="Pazour G.J."/>
            <person name="Ren Q."/>
            <person name="Paulsen I."/>
            <person name="Delwiche C."/>
            <person name="Schmutz J."/>
            <person name="Rokhsar D."/>
            <person name="Van de Peer Y."/>
            <person name="Moreau H."/>
            <person name="Grigoriev I.V."/>
        </authorList>
    </citation>
    <scope>NUCLEOTIDE SEQUENCE [LARGE SCALE GENOMIC DNA]</scope>
    <source>
        <strain evidence="4 5">CCE9901</strain>
    </source>
</reference>
<evidence type="ECO:0000313" key="4">
    <source>
        <dbReference type="EMBL" id="ABO99741.1"/>
    </source>
</evidence>
<dbReference type="OrthoDB" id="10259639at2759"/>
<dbReference type="OMA" id="VCWEIWT"/>
<dbReference type="InterPro" id="IPR012445">
    <property type="entry name" value="ATG101"/>
</dbReference>
<keyword evidence="3" id="KW-0072">Autophagy</keyword>
<dbReference type="KEGG" id="olu:OSTLU_89136"/>
<accession>A4S7G0</accession>
<dbReference type="Pfam" id="PF07855">
    <property type="entry name" value="ATG101"/>
    <property type="match status" value="1"/>
</dbReference>
<dbReference type="PANTHER" id="PTHR13292:SF0">
    <property type="entry name" value="AUTOPHAGY-RELATED PROTEIN 101"/>
    <property type="match status" value="1"/>
</dbReference>
<protein>
    <recommendedName>
        <fullName evidence="2">Autophagy-related protein 101</fullName>
    </recommendedName>
</protein>